<dbReference type="GO" id="GO:0005576">
    <property type="term" value="C:extracellular region"/>
    <property type="evidence" value="ECO:0007669"/>
    <property type="project" value="TreeGrafter"/>
</dbReference>
<keyword evidence="6" id="KW-0624">Polysaccharide degradation</keyword>
<proteinExistence type="inferred from homology"/>
<dbReference type="GO" id="GO:0030245">
    <property type="term" value="P:cellulose catabolic process"/>
    <property type="evidence" value="ECO:0007669"/>
    <property type="project" value="UniProtKB-KW"/>
</dbReference>
<dbReference type="PANTHER" id="PTHR31297">
    <property type="entry name" value="GLUCAN ENDO-1,6-BETA-GLUCOSIDASE B"/>
    <property type="match status" value="1"/>
</dbReference>
<evidence type="ECO:0000256" key="2">
    <source>
        <dbReference type="ARBA" id="ARBA00022801"/>
    </source>
</evidence>
<protein>
    <submittedName>
        <fullName evidence="9">Cellulase</fullName>
        <ecNumber evidence="9">3.2.1.4</ecNumber>
    </submittedName>
</protein>
<evidence type="ECO:0000256" key="7">
    <source>
        <dbReference type="RuleBase" id="RU361153"/>
    </source>
</evidence>
<evidence type="ECO:0000256" key="6">
    <source>
        <dbReference type="ARBA" id="ARBA00023326"/>
    </source>
</evidence>
<keyword evidence="3" id="KW-0136">Cellulose degradation</keyword>
<reference evidence="9" key="1">
    <citation type="submission" date="2012-03" db="EMBL/GenBank/DDBJ databases">
        <title>Functional metagenomics reveals considerable lignocellulase gene clusters in the gut microbiome of a wood-feeding higher termite.</title>
        <authorList>
            <person name="Liu N."/>
        </authorList>
    </citation>
    <scope>NUCLEOTIDE SEQUENCE</scope>
</reference>
<dbReference type="EMBL" id="JQ844164">
    <property type="protein sequence ID" value="AGS51528.1"/>
    <property type="molecule type" value="Genomic_DNA"/>
</dbReference>
<dbReference type="SUPFAM" id="SSF51445">
    <property type="entry name" value="(Trans)glycosidases"/>
    <property type="match status" value="1"/>
</dbReference>
<keyword evidence="4" id="KW-0119">Carbohydrate metabolism</keyword>
<feature type="domain" description="Glycoside hydrolase family 5" evidence="8">
    <location>
        <begin position="67"/>
        <end position="352"/>
    </location>
</feature>
<organism evidence="9">
    <name type="scientific">uncultured bacterium contig00004</name>
    <dbReference type="NCBI Taxonomy" id="1181496"/>
    <lineage>
        <taxon>Bacteria</taxon>
        <taxon>environmental samples</taxon>
    </lineage>
</organism>
<comment type="similarity">
    <text evidence="1 7">Belongs to the glycosyl hydrolase 5 (cellulase A) family.</text>
</comment>
<dbReference type="EC" id="3.2.1.4" evidence="9"/>
<dbReference type="GO" id="GO:0008422">
    <property type="term" value="F:beta-glucosidase activity"/>
    <property type="evidence" value="ECO:0007669"/>
    <property type="project" value="TreeGrafter"/>
</dbReference>
<evidence type="ECO:0000256" key="4">
    <source>
        <dbReference type="ARBA" id="ARBA00023277"/>
    </source>
</evidence>
<evidence type="ECO:0000256" key="3">
    <source>
        <dbReference type="ARBA" id="ARBA00023001"/>
    </source>
</evidence>
<dbReference type="InterPro" id="IPR050386">
    <property type="entry name" value="Glycosyl_hydrolase_5"/>
</dbReference>
<keyword evidence="5 7" id="KW-0326">Glycosidase</keyword>
<dbReference type="InterPro" id="IPR017853">
    <property type="entry name" value="GH"/>
</dbReference>
<dbReference type="PANTHER" id="PTHR31297:SF41">
    <property type="entry name" value="ENDOGLUCANASE, PUTATIVE (AFU_ORTHOLOGUE AFUA_5G01830)-RELATED"/>
    <property type="match status" value="1"/>
</dbReference>
<sequence>MKKFIFIITLIILAFSLLSVSCPSPQPNGEIASEVTEYDPQALLDLPGFGVGVNIGNTLDSIGTNSWLAGETGWGNPRITKNLVVALKGHGYKTIRLPVTWAENIGPAPNYAIAQSWMDRVEEVVNWILEEDLYCILNLHHDGGTSDKSWILDMATKENETLDKYTKVWNQIALRFKNAPVNLILESMNEVGFDRQSSTEAYRKLNLLNQTFVDVVRASGGNNATRQLLIAGYWTDIEKTCNPLFKMPKDTVDDRLIVSVHYYTPSTFCIADNPDNSWGFRADWGTDFDRLQLTSLFNKLKTNFLDKGVPVVLGEYGVTKRNKDEESRVKWMAAVTQISITNGICPVLWDTGGEISRNSPYKMSDSLKKAMASLVF</sequence>
<dbReference type="AlphaFoldDB" id="A0A806KMG4"/>
<dbReference type="InterPro" id="IPR001547">
    <property type="entry name" value="Glyco_hydro_5"/>
</dbReference>
<dbReference type="GO" id="GO:0008810">
    <property type="term" value="F:cellulase activity"/>
    <property type="evidence" value="ECO:0007669"/>
    <property type="project" value="UniProtKB-EC"/>
</dbReference>
<dbReference type="PROSITE" id="PS51257">
    <property type="entry name" value="PROKAR_LIPOPROTEIN"/>
    <property type="match status" value="1"/>
</dbReference>
<dbReference type="Gene3D" id="3.20.20.80">
    <property type="entry name" value="Glycosidases"/>
    <property type="match status" value="1"/>
</dbReference>
<accession>A0A806KMG4</accession>
<evidence type="ECO:0000259" key="8">
    <source>
        <dbReference type="Pfam" id="PF00150"/>
    </source>
</evidence>
<keyword evidence="2 7" id="KW-0378">Hydrolase</keyword>
<evidence type="ECO:0000256" key="1">
    <source>
        <dbReference type="ARBA" id="ARBA00005641"/>
    </source>
</evidence>
<dbReference type="Pfam" id="PF00150">
    <property type="entry name" value="Cellulase"/>
    <property type="match status" value="1"/>
</dbReference>
<name>A0A806KMG4_9BACT</name>
<evidence type="ECO:0000313" key="9">
    <source>
        <dbReference type="EMBL" id="AGS51528.1"/>
    </source>
</evidence>
<evidence type="ECO:0000256" key="5">
    <source>
        <dbReference type="ARBA" id="ARBA00023295"/>
    </source>
</evidence>
<dbReference type="GO" id="GO:0009986">
    <property type="term" value="C:cell surface"/>
    <property type="evidence" value="ECO:0007669"/>
    <property type="project" value="TreeGrafter"/>
</dbReference>